<dbReference type="EMBL" id="BRXZ01000814">
    <property type="protein sequence ID" value="GMH54674.1"/>
    <property type="molecule type" value="Genomic_DNA"/>
</dbReference>
<evidence type="ECO:0000313" key="2">
    <source>
        <dbReference type="Proteomes" id="UP001165082"/>
    </source>
</evidence>
<organism evidence="1 2">
    <name type="scientific">Triparma retinervis</name>
    <dbReference type="NCBI Taxonomy" id="2557542"/>
    <lineage>
        <taxon>Eukaryota</taxon>
        <taxon>Sar</taxon>
        <taxon>Stramenopiles</taxon>
        <taxon>Ochrophyta</taxon>
        <taxon>Bolidophyceae</taxon>
        <taxon>Parmales</taxon>
        <taxon>Triparmaceae</taxon>
        <taxon>Triparma</taxon>
    </lineage>
</organism>
<evidence type="ECO:0000313" key="1">
    <source>
        <dbReference type="EMBL" id="GMH54674.1"/>
    </source>
</evidence>
<dbReference type="OrthoDB" id="10529695at2759"/>
<protein>
    <submittedName>
        <fullName evidence="1">Uncharacterized protein</fullName>
    </submittedName>
</protein>
<keyword evidence="2" id="KW-1185">Reference proteome</keyword>
<comment type="caution">
    <text evidence="1">The sequence shown here is derived from an EMBL/GenBank/DDBJ whole genome shotgun (WGS) entry which is preliminary data.</text>
</comment>
<dbReference type="Proteomes" id="UP001165082">
    <property type="component" value="Unassembled WGS sequence"/>
</dbReference>
<sequence>PTAQAIHVPYGGEGGGTDVPMATAYVVEDLSAQSYNDCPSYSDAVGNDEWLKSGAF</sequence>
<name>A0A9W6ZHP6_9STRA</name>
<reference evidence="1" key="1">
    <citation type="submission" date="2022-07" db="EMBL/GenBank/DDBJ databases">
        <title>Genome analysis of Parmales, a sister group of diatoms, reveals the evolutionary specialization of diatoms from phago-mixotrophs to photoautotrophs.</title>
        <authorList>
            <person name="Ban H."/>
            <person name="Sato S."/>
            <person name="Yoshikawa S."/>
            <person name="Kazumasa Y."/>
            <person name="Nakamura Y."/>
            <person name="Ichinomiya M."/>
            <person name="Saitoh K."/>
            <person name="Sato N."/>
            <person name="Blanc-Mathieu R."/>
            <person name="Endo H."/>
            <person name="Kuwata A."/>
            <person name="Ogata H."/>
        </authorList>
    </citation>
    <scope>NUCLEOTIDE SEQUENCE</scope>
</reference>
<gene>
    <name evidence="1" type="ORF">TrRE_jg991</name>
</gene>
<proteinExistence type="predicted"/>
<feature type="non-terminal residue" evidence="1">
    <location>
        <position position="1"/>
    </location>
</feature>
<accession>A0A9W6ZHP6</accession>
<dbReference type="AlphaFoldDB" id="A0A9W6ZHP6"/>